<reference evidence="3 4" key="1">
    <citation type="submission" date="2015-10" db="EMBL/GenBank/DDBJ databases">
        <title>Metagenome-Assembled Genomes uncover a global brackish microbiome.</title>
        <authorList>
            <person name="Hugerth L.W."/>
            <person name="Larsson J."/>
            <person name="Alneberg J."/>
            <person name="Lindh M.V."/>
            <person name="Legrand C."/>
            <person name="Pinhassi J."/>
            <person name="Andersson A.F."/>
        </authorList>
    </citation>
    <scope>NUCLEOTIDE SEQUENCE [LARGE SCALE GENOMIC DNA]</scope>
    <source>
        <strain evidence="3">BACL4 MAG-120507-bin80</strain>
    </source>
</reference>
<organism evidence="3 4">
    <name type="scientific">OM182 bacterium BACL3 MAG-120507-bin80</name>
    <dbReference type="NCBI Taxonomy" id="1655577"/>
    <lineage>
        <taxon>Bacteria</taxon>
        <taxon>Pseudomonadati</taxon>
        <taxon>Pseudomonadota</taxon>
        <taxon>Gammaproteobacteria</taxon>
        <taxon>OMG group</taxon>
        <taxon>OM182 clade</taxon>
    </lineage>
</organism>
<dbReference type="Gene3D" id="3.30.70.260">
    <property type="match status" value="1"/>
</dbReference>
<evidence type="ECO:0000313" key="4">
    <source>
        <dbReference type="Proteomes" id="UP000051934"/>
    </source>
</evidence>
<dbReference type="Pfam" id="PF04359">
    <property type="entry name" value="DUF493"/>
    <property type="match status" value="1"/>
</dbReference>
<accession>A0A0R2SCU4</accession>
<gene>
    <name evidence="3" type="ORF">ABR69_02765</name>
</gene>
<dbReference type="AlphaFoldDB" id="A0A0R2SCU4"/>
<dbReference type="InterPro" id="IPR027471">
    <property type="entry name" value="YbeD-like_sf"/>
</dbReference>
<dbReference type="PANTHER" id="PTHR38036">
    <property type="entry name" value="UPF0250 PROTEIN YBED"/>
    <property type="match status" value="1"/>
</dbReference>
<comment type="similarity">
    <text evidence="1 2">Belongs to the UPF0250 family.</text>
</comment>
<sequence length="101" mass="11074">MTKDITFTETPLGTDQEAPKIEFPCLYPIKVIGVSAPGFEALAINVLERHAGKISEELIEFNASKNGNYVSVRVTIAATGPDQLENIFAELKTIEHVKMVL</sequence>
<dbReference type="SUPFAM" id="SSF117991">
    <property type="entry name" value="YbeD/HP0495-like"/>
    <property type="match status" value="1"/>
</dbReference>
<evidence type="ECO:0000256" key="1">
    <source>
        <dbReference type="ARBA" id="ARBA00008460"/>
    </source>
</evidence>
<dbReference type="HAMAP" id="MF_00659">
    <property type="entry name" value="UPF0250"/>
    <property type="match status" value="1"/>
</dbReference>
<name>A0A0R2SCU4_9GAMM</name>
<proteinExistence type="inferred from homology"/>
<evidence type="ECO:0000313" key="3">
    <source>
        <dbReference type="EMBL" id="KRO72628.1"/>
    </source>
</evidence>
<dbReference type="Proteomes" id="UP000051934">
    <property type="component" value="Unassembled WGS sequence"/>
</dbReference>
<dbReference type="PANTHER" id="PTHR38036:SF1">
    <property type="entry name" value="UPF0250 PROTEIN YBED"/>
    <property type="match status" value="1"/>
</dbReference>
<dbReference type="InterPro" id="IPR007454">
    <property type="entry name" value="UPF0250_YbeD-like"/>
</dbReference>
<dbReference type="EMBL" id="LIBB01000056">
    <property type="protein sequence ID" value="KRO72628.1"/>
    <property type="molecule type" value="Genomic_DNA"/>
</dbReference>
<dbReference type="GO" id="GO:0005829">
    <property type="term" value="C:cytosol"/>
    <property type="evidence" value="ECO:0007669"/>
    <property type="project" value="TreeGrafter"/>
</dbReference>
<evidence type="ECO:0000256" key="2">
    <source>
        <dbReference type="HAMAP-Rule" id="MF_00659"/>
    </source>
</evidence>
<comment type="caution">
    <text evidence="3">The sequence shown here is derived from an EMBL/GenBank/DDBJ whole genome shotgun (WGS) entry which is preliminary data.</text>
</comment>
<protein>
    <recommendedName>
        <fullName evidence="2">UPF0250 protein ABR69_02765</fullName>
    </recommendedName>
</protein>